<feature type="active site" description="Proton acceptor" evidence="1">
    <location>
        <position position="182"/>
    </location>
</feature>
<dbReference type="InterPro" id="IPR015424">
    <property type="entry name" value="PyrdxlP-dep_Trfase"/>
</dbReference>
<dbReference type="Pfam" id="PF01041">
    <property type="entry name" value="DegT_DnrJ_EryC1"/>
    <property type="match status" value="1"/>
</dbReference>
<dbReference type="STRING" id="1798404.A3B92_00830"/>
<dbReference type="SUPFAM" id="SSF53383">
    <property type="entry name" value="PLP-dependent transferases"/>
    <property type="match status" value="1"/>
</dbReference>
<comment type="similarity">
    <text evidence="3">Belongs to the DegT/DnrJ/EryC1 family.</text>
</comment>
<dbReference type="GO" id="GO:0000271">
    <property type="term" value="P:polysaccharide biosynthetic process"/>
    <property type="evidence" value="ECO:0007669"/>
    <property type="project" value="TreeGrafter"/>
</dbReference>
<dbReference type="CDD" id="cd00616">
    <property type="entry name" value="AHBA_syn"/>
    <property type="match status" value="1"/>
</dbReference>
<dbReference type="PANTHER" id="PTHR30244:SF34">
    <property type="entry name" value="DTDP-4-AMINO-4,6-DIDEOXYGALACTOSE TRANSAMINASE"/>
    <property type="match status" value="1"/>
</dbReference>
<comment type="caution">
    <text evidence="5">The sequence shown here is derived from an EMBL/GenBank/DDBJ whole genome shotgun (WGS) entry which is preliminary data.</text>
</comment>
<dbReference type="GO" id="GO:0030170">
    <property type="term" value="F:pyridoxal phosphate binding"/>
    <property type="evidence" value="ECO:0007669"/>
    <property type="project" value="TreeGrafter"/>
</dbReference>
<accession>A0A1G1ZII9</accession>
<evidence type="ECO:0000256" key="2">
    <source>
        <dbReference type="PIRSR" id="PIRSR000390-2"/>
    </source>
</evidence>
<dbReference type="AlphaFoldDB" id="A0A1G1ZII9"/>
<dbReference type="GO" id="GO:0008483">
    <property type="term" value="F:transaminase activity"/>
    <property type="evidence" value="ECO:0007669"/>
    <property type="project" value="TreeGrafter"/>
</dbReference>
<dbReference type="InterPro" id="IPR015422">
    <property type="entry name" value="PyrdxlP-dep_Trfase_small"/>
</dbReference>
<feature type="coiled-coil region" evidence="4">
    <location>
        <begin position="244"/>
        <end position="271"/>
    </location>
</feature>
<evidence type="ECO:0000256" key="3">
    <source>
        <dbReference type="RuleBase" id="RU004508"/>
    </source>
</evidence>
<reference evidence="5 6" key="1">
    <citation type="journal article" date="2016" name="Nat. Commun.">
        <title>Thousands of microbial genomes shed light on interconnected biogeochemical processes in an aquifer system.</title>
        <authorList>
            <person name="Anantharaman K."/>
            <person name="Brown C.T."/>
            <person name="Hug L.A."/>
            <person name="Sharon I."/>
            <person name="Castelle C.J."/>
            <person name="Probst A.J."/>
            <person name="Thomas B.C."/>
            <person name="Singh A."/>
            <person name="Wilkins M.J."/>
            <person name="Karaoz U."/>
            <person name="Brodie E.L."/>
            <person name="Williams K.H."/>
            <person name="Hubbard S.S."/>
            <person name="Banfield J.F."/>
        </authorList>
    </citation>
    <scope>NUCLEOTIDE SEQUENCE [LARGE SCALE GENOMIC DNA]</scope>
</reference>
<keyword evidence="2 3" id="KW-0663">Pyridoxal phosphate</keyword>
<name>A0A1G1ZII9_9BACT</name>
<evidence type="ECO:0000313" key="6">
    <source>
        <dbReference type="Proteomes" id="UP000177960"/>
    </source>
</evidence>
<dbReference type="Proteomes" id="UP000177960">
    <property type="component" value="Unassembled WGS sequence"/>
</dbReference>
<proteinExistence type="inferred from homology"/>
<dbReference type="InterPro" id="IPR015421">
    <property type="entry name" value="PyrdxlP-dep_Trfase_major"/>
</dbReference>
<dbReference type="Gene3D" id="3.40.640.10">
    <property type="entry name" value="Type I PLP-dependent aspartate aminotransferase-like (Major domain)"/>
    <property type="match status" value="1"/>
</dbReference>
<organism evidence="5 6">
    <name type="scientific">Candidatus Harrisonbacteria bacterium RIFCSPHIGHO2_02_FULL_42_16</name>
    <dbReference type="NCBI Taxonomy" id="1798404"/>
    <lineage>
        <taxon>Bacteria</taxon>
        <taxon>Candidatus Harrisoniibacteriota</taxon>
    </lineage>
</organism>
<dbReference type="PANTHER" id="PTHR30244">
    <property type="entry name" value="TRANSAMINASE"/>
    <property type="match status" value="1"/>
</dbReference>
<evidence type="ECO:0000313" key="5">
    <source>
        <dbReference type="EMBL" id="OGY64315.1"/>
    </source>
</evidence>
<protein>
    <recommendedName>
        <fullName evidence="7">Aminotransferase</fullName>
    </recommendedName>
</protein>
<keyword evidence="4" id="KW-0175">Coiled coil</keyword>
<feature type="modified residue" description="N6-(pyridoxal phosphate)lysine" evidence="2">
    <location>
        <position position="182"/>
    </location>
</feature>
<dbReference type="EMBL" id="MHJG01000005">
    <property type="protein sequence ID" value="OGY64315.1"/>
    <property type="molecule type" value="Genomic_DNA"/>
</dbReference>
<evidence type="ECO:0008006" key="7">
    <source>
        <dbReference type="Google" id="ProtNLM"/>
    </source>
</evidence>
<dbReference type="PIRSF" id="PIRSF000390">
    <property type="entry name" value="PLP_StrS"/>
    <property type="match status" value="1"/>
</dbReference>
<evidence type="ECO:0000256" key="1">
    <source>
        <dbReference type="PIRSR" id="PIRSR000390-1"/>
    </source>
</evidence>
<gene>
    <name evidence="5" type="ORF">A3B92_00830</name>
</gene>
<dbReference type="Gene3D" id="3.90.1150.10">
    <property type="entry name" value="Aspartate Aminotransferase, domain 1"/>
    <property type="match status" value="1"/>
</dbReference>
<evidence type="ECO:0000256" key="4">
    <source>
        <dbReference type="SAM" id="Coils"/>
    </source>
</evidence>
<sequence length="363" mass="40514">MNKIPWWMPKVEKEDYEFIKKALDANFVNEGPLTAQFENKIAKLVGAKYASATTSGTAAIFLALKALDVGYGDEVIVPDLTFIATANAVDLCGAKPVLVDVNPADLTISIDAIKKAINVKTKAIVPVHVTGRGADMEAIMSIAKKHNLFVIEDAAEALTSKQGNKFLGAIGDLGCFSFSANKTISTGQGGMIITNNDKIFSKLRPLKDQGRPMRGTGGGDDIHNSIGYNFRMTDLQAGMGLGQLTHLKKRAERMKRNYELYKENLKNVSEISIFPSRQEELPQWTDILTEKRDELEKYLKDQNMDSRKYWRPIHQQPPYRLPDDNFPNSTRLSPKALWLPSAFTLTDENTLTICKKIKEFLKK</sequence>
<dbReference type="InterPro" id="IPR000653">
    <property type="entry name" value="DegT/StrS_aminotransferase"/>
</dbReference>